<proteinExistence type="predicted"/>
<reference evidence="1" key="1">
    <citation type="submission" date="2021-06" db="EMBL/GenBank/DDBJ databases">
        <authorList>
            <person name="Kallberg Y."/>
            <person name="Tangrot J."/>
            <person name="Rosling A."/>
        </authorList>
    </citation>
    <scope>NUCLEOTIDE SEQUENCE</scope>
    <source>
        <strain evidence="1">UK204</strain>
    </source>
</reference>
<dbReference type="EMBL" id="CAJVPQ010005331">
    <property type="protein sequence ID" value="CAG8668237.1"/>
    <property type="molecule type" value="Genomic_DNA"/>
</dbReference>
<organism evidence="1 2">
    <name type="scientific">Funneliformis caledonium</name>
    <dbReference type="NCBI Taxonomy" id="1117310"/>
    <lineage>
        <taxon>Eukaryota</taxon>
        <taxon>Fungi</taxon>
        <taxon>Fungi incertae sedis</taxon>
        <taxon>Mucoromycota</taxon>
        <taxon>Glomeromycotina</taxon>
        <taxon>Glomeromycetes</taxon>
        <taxon>Glomerales</taxon>
        <taxon>Glomeraceae</taxon>
        <taxon>Funneliformis</taxon>
    </lineage>
</organism>
<protein>
    <submittedName>
        <fullName evidence="1">13872_t:CDS:1</fullName>
    </submittedName>
</protein>
<keyword evidence="2" id="KW-1185">Reference proteome</keyword>
<dbReference type="Proteomes" id="UP000789570">
    <property type="component" value="Unassembled WGS sequence"/>
</dbReference>
<dbReference type="AlphaFoldDB" id="A0A9N9EA00"/>
<name>A0A9N9EA00_9GLOM</name>
<comment type="caution">
    <text evidence="1">The sequence shown here is derived from an EMBL/GenBank/DDBJ whole genome shotgun (WGS) entry which is preliminary data.</text>
</comment>
<evidence type="ECO:0000313" key="1">
    <source>
        <dbReference type="EMBL" id="CAG8668237.1"/>
    </source>
</evidence>
<accession>A0A9N9EA00</accession>
<dbReference type="OrthoDB" id="2393681at2759"/>
<sequence>MENLIDSLDTFLNNASITSIDNDDSFIHLYKSAILQSTDIIYVDASYNNIPWFSDIAIVIDINETIHYTTDQEACFRKILLLGELFINSLSRIATFTFAIVKWYDYYEPKRGDYEPTKIYGCSRLRMLQEYNVMPLDFISHAVHIIPRFHKEKSIFNE</sequence>
<gene>
    <name evidence="1" type="ORF">FCALED_LOCUS11889</name>
</gene>
<evidence type="ECO:0000313" key="2">
    <source>
        <dbReference type="Proteomes" id="UP000789570"/>
    </source>
</evidence>